<feature type="transmembrane region" description="Helical" evidence="2">
    <location>
        <begin position="548"/>
        <end position="570"/>
    </location>
</feature>
<proteinExistence type="predicted"/>
<sequence length="686" mass="75623">MASSTRTDGDDGVAVALPVAVEEATRAVALEGLAEAPRAPLGRGHEEEASRHSPELASSGSIGGPSMVPTRPAMLSATWTASALQSGGRHSSAAPWRSSVYSKPSMMATPGDTLGGNLSRCSQEMSTRASSVSRLSMFSWLSRARCTIRGSTSKPQVLDGDEVWPVHWGITVGQVRQLLTQCQEDPGWRKDYNLYQMVQRYVMPRTEGTGVGYALLANSASPLEISVMVSHAWAENAEMFVDTLERSVGRQEPMFICAFAIYQNEDGEGPSIRDQLGTQGEDSPFYQVLRHVSAEGNRQFLWQFRSIGPVMCFLVGSAMYSVPSFFAKCVPGLNECARVDASTGRWVWSETESVYRACVFTGALLFGLGVLGQIYISLFPTYTGRMVVVPNKDIDIYERLWCVYEIFIAGRLKVPVVLGSTLARAGRCSSRNAECYHEDDRRRIRMEIENFGHEFCEDREQGYRWVDREIVWAMRRAWTPVLSVAIFQCLLLVFVTCLWPAGSRQWIDKGIPLFPGHVVGNILGTGITVCTSYKTAWIEGGTCSTRGLLRTLFVQSVLGCVLFASGFGALGGWQCEWGAIHPWQVDVTAAAYNSGTMLLVNAPVVNGFLWCKRVLQRAGFAQWYRVVAPAMTLSYIALATQATYVHFDVDSLYPSFLVLFTACGASLYHIYPARRRILSTWPSAGA</sequence>
<keyword evidence="2" id="KW-1133">Transmembrane helix</keyword>
<keyword evidence="2" id="KW-0812">Transmembrane</keyword>
<dbReference type="Proteomes" id="UP001189429">
    <property type="component" value="Unassembled WGS sequence"/>
</dbReference>
<feature type="transmembrane region" description="Helical" evidence="2">
    <location>
        <begin position="623"/>
        <end position="645"/>
    </location>
</feature>
<gene>
    <name evidence="3" type="ORF">PCOR1329_LOCUS65938</name>
</gene>
<reference evidence="3" key="1">
    <citation type="submission" date="2023-10" db="EMBL/GenBank/DDBJ databases">
        <authorList>
            <person name="Chen Y."/>
            <person name="Shah S."/>
            <person name="Dougan E. K."/>
            <person name="Thang M."/>
            <person name="Chan C."/>
        </authorList>
    </citation>
    <scope>NUCLEOTIDE SEQUENCE [LARGE SCALE GENOMIC DNA]</scope>
</reference>
<feature type="transmembrane region" description="Helical" evidence="2">
    <location>
        <begin position="513"/>
        <end position="536"/>
    </location>
</feature>
<feature type="region of interest" description="Disordered" evidence="1">
    <location>
        <begin position="37"/>
        <end position="71"/>
    </location>
</feature>
<evidence type="ECO:0000256" key="1">
    <source>
        <dbReference type="SAM" id="MobiDB-lite"/>
    </source>
</evidence>
<feature type="transmembrane region" description="Helical" evidence="2">
    <location>
        <begin position="590"/>
        <end position="611"/>
    </location>
</feature>
<feature type="transmembrane region" description="Helical" evidence="2">
    <location>
        <begin position="651"/>
        <end position="671"/>
    </location>
</feature>
<comment type="caution">
    <text evidence="3">The sequence shown here is derived from an EMBL/GenBank/DDBJ whole genome shotgun (WGS) entry which is preliminary data.</text>
</comment>
<protein>
    <submittedName>
        <fullName evidence="3">Uncharacterized protein</fullName>
    </submittedName>
</protein>
<evidence type="ECO:0000256" key="2">
    <source>
        <dbReference type="SAM" id="Phobius"/>
    </source>
</evidence>
<feature type="transmembrane region" description="Helical" evidence="2">
    <location>
        <begin position="307"/>
        <end position="326"/>
    </location>
</feature>
<accession>A0ABN9WG31</accession>
<evidence type="ECO:0000313" key="4">
    <source>
        <dbReference type="Proteomes" id="UP001189429"/>
    </source>
</evidence>
<feature type="transmembrane region" description="Helical" evidence="2">
    <location>
        <begin position="477"/>
        <end position="501"/>
    </location>
</feature>
<evidence type="ECO:0000313" key="3">
    <source>
        <dbReference type="EMBL" id="CAK0883838.1"/>
    </source>
</evidence>
<dbReference type="EMBL" id="CAUYUJ010018470">
    <property type="protein sequence ID" value="CAK0883838.1"/>
    <property type="molecule type" value="Genomic_DNA"/>
</dbReference>
<feature type="compositionally biased region" description="Basic and acidic residues" evidence="1">
    <location>
        <begin position="43"/>
        <end position="54"/>
    </location>
</feature>
<feature type="transmembrane region" description="Helical" evidence="2">
    <location>
        <begin position="354"/>
        <end position="376"/>
    </location>
</feature>
<keyword evidence="2" id="KW-0472">Membrane</keyword>
<organism evidence="3 4">
    <name type="scientific">Prorocentrum cordatum</name>
    <dbReference type="NCBI Taxonomy" id="2364126"/>
    <lineage>
        <taxon>Eukaryota</taxon>
        <taxon>Sar</taxon>
        <taxon>Alveolata</taxon>
        <taxon>Dinophyceae</taxon>
        <taxon>Prorocentrales</taxon>
        <taxon>Prorocentraceae</taxon>
        <taxon>Prorocentrum</taxon>
    </lineage>
</organism>
<name>A0ABN9WG31_9DINO</name>
<keyword evidence="4" id="KW-1185">Reference proteome</keyword>